<protein>
    <submittedName>
        <fullName evidence="2">Uncharacterized protein</fullName>
    </submittedName>
</protein>
<organism evidence="2">
    <name type="scientific">marine sediment metagenome</name>
    <dbReference type="NCBI Taxonomy" id="412755"/>
    <lineage>
        <taxon>unclassified sequences</taxon>
        <taxon>metagenomes</taxon>
        <taxon>ecological metagenomes</taxon>
    </lineage>
</organism>
<accession>X1VHK5</accession>
<keyword evidence="1" id="KW-1133">Transmembrane helix</keyword>
<reference evidence="2" key="1">
    <citation type="journal article" date="2014" name="Front. Microbiol.">
        <title>High frequency of phylogenetically diverse reductive dehalogenase-homologous genes in deep subseafloor sedimentary metagenomes.</title>
        <authorList>
            <person name="Kawai M."/>
            <person name="Futagami T."/>
            <person name="Toyoda A."/>
            <person name="Takaki Y."/>
            <person name="Nishi S."/>
            <person name="Hori S."/>
            <person name="Arai W."/>
            <person name="Tsubouchi T."/>
            <person name="Morono Y."/>
            <person name="Uchiyama I."/>
            <person name="Ito T."/>
            <person name="Fujiyama A."/>
            <person name="Inagaki F."/>
            <person name="Takami H."/>
        </authorList>
    </citation>
    <scope>NUCLEOTIDE SEQUENCE</scope>
    <source>
        <strain evidence="2">Expedition CK06-06</strain>
    </source>
</reference>
<sequence length="93" mass="10581">MNIRTAASWVLIIFALGIAFYMFFLPALKPPIPETIQISELVPAGKNDLGVDTYWRFKDEVQDWVKILGQLSPVLAMILAYITKRKENEPTGR</sequence>
<dbReference type="AlphaFoldDB" id="X1VHK5"/>
<keyword evidence="1" id="KW-0812">Transmembrane</keyword>
<feature type="transmembrane region" description="Helical" evidence="1">
    <location>
        <begin position="64"/>
        <end position="83"/>
    </location>
</feature>
<proteinExistence type="predicted"/>
<feature type="transmembrane region" description="Helical" evidence="1">
    <location>
        <begin position="7"/>
        <end position="24"/>
    </location>
</feature>
<keyword evidence="1" id="KW-0472">Membrane</keyword>
<gene>
    <name evidence="2" type="ORF">S12H4_52301</name>
</gene>
<comment type="caution">
    <text evidence="2">The sequence shown here is derived from an EMBL/GenBank/DDBJ whole genome shotgun (WGS) entry which is preliminary data.</text>
</comment>
<evidence type="ECO:0000256" key="1">
    <source>
        <dbReference type="SAM" id="Phobius"/>
    </source>
</evidence>
<name>X1VHK5_9ZZZZ</name>
<dbReference type="EMBL" id="BARW01033166">
    <property type="protein sequence ID" value="GAJ06860.1"/>
    <property type="molecule type" value="Genomic_DNA"/>
</dbReference>
<evidence type="ECO:0000313" key="2">
    <source>
        <dbReference type="EMBL" id="GAJ06860.1"/>
    </source>
</evidence>